<feature type="compositionally biased region" description="Polar residues" evidence="5">
    <location>
        <begin position="52"/>
        <end position="63"/>
    </location>
</feature>
<evidence type="ECO:0000256" key="2">
    <source>
        <dbReference type="ARBA" id="ARBA00022692"/>
    </source>
</evidence>
<dbReference type="Gene3D" id="1.20.1250.20">
    <property type="entry name" value="MFS general substrate transporter like domains"/>
    <property type="match status" value="1"/>
</dbReference>
<feature type="transmembrane region" description="Helical" evidence="6">
    <location>
        <begin position="478"/>
        <end position="501"/>
    </location>
</feature>
<dbReference type="GO" id="GO:0015174">
    <property type="term" value="F:basic amino acid transmembrane transporter activity"/>
    <property type="evidence" value="ECO:0007669"/>
    <property type="project" value="TreeGrafter"/>
</dbReference>
<name>A0AA39Z9K7_9PEZI</name>
<keyword evidence="4 6" id="KW-0472">Membrane</keyword>
<dbReference type="InterPro" id="IPR011701">
    <property type="entry name" value="MFS"/>
</dbReference>
<feature type="transmembrane region" description="Helical" evidence="6">
    <location>
        <begin position="167"/>
        <end position="185"/>
    </location>
</feature>
<evidence type="ECO:0000313" key="8">
    <source>
        <dbReference type="EMBL" id="KAK0666796.1"/>
    </source>
</evidence>
<dbReference type="PANTHER" id="PTHR23501">
    <property type="entry name" value="MAJOR FACILITATOR SUPERFAMILY"/>
    <property type="match status" value="1"/>
</dbReference>
<organism evidence="8 9">
    <name type="scientific">Cercophora samala</name>
    <dbReference type="NCBI Taxonomy" id="330535"/>
    <lineage>
        <taxon>Eukaryota</taxon>
        <taxon>Fungi</taxon>
        <taxon>Dikarya</taxon>
        <taxon>Ascomycota</taxon>
        <taxon>Pezizomycotina</taxon>
        <taxon>Sordariomycetes</taxon>
        <taxon>Sordariomycetidae</taxon>
        <taxon>Sordariales</taxon>
        <taxon>Lasiosphaeriaceae</taxon>
        <taxon>Cercophora</taxon>
    </lineage>
</organism>
<feature type="transmembrane region" description="Helical" evidence="6">
    <location>
        <begin position="410"/>
        <end position="430"/>
    </location>
</feature>
<evidence type="ECO:0000256" key="3">
    <source>
        <dbReference type="ARBA" id="ARBA00022989"/>
    </source>
</evidence>
<dbReference type="SUPFAM" id="SSF103473">
    <property type="entry name" value="MFS general substrate transporter"/>
    <property type="match status" value="1"/>
</dbReference>
<comment type="subcellular location">
    <subcellularLocation>
        <location evidence="1">Membrane</location>
        <topology evidence="1">Multi-pass membrane protein</topology>
    </subcellularLocation>
</comment>
<dbReference type="PRINTS" id="PR01036">
    <property type="entry name" value="TCRTETB"/>
</dbReference>
<accession>A0AA39Z9K7</accession>
<keyword evidence="2 6" id="KW-0812">Transmembrane</keyword>
<feature type="transmembrane region" description="Helical" evidence="6">
    <location>
        <begin position="350"/>
        <end position="371"/>
    </location>
</feature>
<proteinExistence type="predicted"/>
<keyword evidence="9" id="KW-1185">Reference proteome</keyword>
<protein>
    <submittedName>
        <fullName evidence="8">Multidrug resistance protein fnx1</fullName>
    </submittedName>
</protein>
<feature type="region of interest" description="Disordered" evidence="5">
    <location>
        <begin position="37"/>
        <end position="63"/>
    </location>
</feature>
<dbReference type="Proteomes" id="UP001174997">
    <property type="component" value="Unassembled WGS sequence"/>
</dbReference>
<feature type="domain" description="Major facilitator superfamily (MFS) profile" evidence="7">
    <location>
        <begin position="70"/>
        <end position="574"/>
    </location>
</feature>
<dbReference type="InterPro" id="IPR020846">
    <property type="entry name" value="MFS_dom"/>
</dbReference>
<dbReference type="EMBL" id="JAULSY010000082">
    <property type="protein sequence ID" value="KAK0666796.1"/>
    <property type="molecule type" value="Genomic_DNA"/>
</dbReference>
<dbReference type="AlphaFoldDB" id="A0AA39Z9K7"/>
<dbReference type="PROSITE" id="PS50850">
    <property type="entry name" value="MFS"/>
    <property type="match status" value="1"/>
</dbReference>
<evidence type="ECO:0000256" key="4">
    <source>
        <dbReference type="ARBA" id="ARBA00023136"/>
    </source>
</evidence>
<feature type="transmembrane region" description="Helical" evidence="6">
    <location>
        <begin position="104"/>
        <end position="123"/>
    </location>
</feature>
<feature type="compositionally biased region" description="Polar residues" evidence="5">
    <location>
        <begin position="593"/>
        <end position="603"/>
    </location>
</feature>
<feature type="transmembrane region" description="Helical" evidence="6">
    <location>
        <begin position="313"/>
        <end position="330"/>
    </location>
</feature>
<comment type="caution">
    <text evidence="8">The sequence shown here is derived from an EMBL/GenBank/DDBJ whole genome shotgun (WGS) entry which is preliminary data.</text>
</comment>
<evidence type="ECO:0000313" key="9">
    <source>
        <dbReference type="Proteomes" id="UP001174997"/>
    </source>
</evidence>
<feature type="transmembrane region" description="Helical" evidence="6">
    <location>
        <begin position="442"/>
        <end position="466"/>
    </location>
</feature>
<feature type="region of interest" description="Disordered" evidence="5">
    <location>
        <begin position="575"/>
        <end position="609"/>
    </location>
</feature>
<gene>
    <name evidence="8" type="ORF">QBC41DRAFT_325121</name>
</gene>
<evidence type="ECO:0000256" key="6">
    <source>
        <dbReference type="SAM" id="Phobius"/>
    </source>
</evidence>
<dbReference type="PANTHER" id="PTHR23501:SF33">
    <property type="entry name" value="MAJOR FACILITATOR SUPERFAMILY (MFS) PROFILE DOMAIN-CONTAINING PROTEIN"/>
    <property type="match status" value="1"/>
</dbReference>
<evidence type="ECO:0000256" key="1">
    <source>
        <dbReference type="ARBA" id="ARBA00004141"/>
    </source>
</evidence>
<keyword evidence="3 6" id="KW-1133">Transmembrane helix</keyword>
<dbReference type="GO" id="GO:0000329">
    <property type="term" value="C:fungal-type vacuole membrane"/>
    <property type="evidence" value="ECO:0007669"/>
    <property type="project" value="TreeGrafter"/>
</dbReference>
<feature type="transmembrane region" description="Helical" evidence="6">
    <location>
        <begin position="383"/>
        <end position="403"/>
    </location>
</feature>
<evidence type="ECO:0000256" key="5">
    <source>
        <dbReference type="SAM" id="MobiDB-lite"/>
    </source>
</evidence>
<feature type="transmembrane region" description="Helical" evidence="6">
    <location>
        <begin position="135"/>
        <end position="161"/>
    </location>
</feature>
<feature type="transmembrane region" description="Helical" evidence="6">
    <location>
        <begin position="72"/>
        <end position="92"/>
    </location>
</feature>
<sequence length="609" mass="66597">MVDRIEDEDIRDGVGERTSLLRQPTLNVSPEALNTAANEEQNGSAASDRDLSPTSTVGSHQSWDSGQWKKNLVLLLGVFLVNSDSAILMAMFRDIASEFEQLSSASWIINAYIIGIIAAQPLYGKLSDIYGRKPLLLFAYICYCAGAVIAGTGFSFWGLLLGRSLCGIGNAGITVLISTLIVDLVPMREVAVWRGYVYAINQIGRALGPSLGGIISDSTNWRWALLYHVPLNLAGLIFIWAKMSFPKPTPQDGKGTCQNPASTENTAYSKFKRIDLSGSTSLAIANVSLLLFLEQIEKGPDNLVHNAMAMVPMSTWLGFLAVFLWVEAFWAREPIFPLRLLRKRNVVSAYMIQFVLTAAQVALYTSIPLYFRVTMSDNNTTSSLRLLVMTLGTVAGSLISGYVIKRTGMYRLITNVAVVLSNLSFLAIFLRWRGVTNWAETLYGFPIGVGFGVSLSAAFIALTSDLESTQVAVATSGFYLSMNIGSLLGVSTASLLIASFVERTLRDKLPDVPDKEQIIKDVLSNFDAIDGLPKKIADVVLKAYEKSFVNVWLFCVVFGVMGLVASFVMREGQLHHQSPSPSKAKRPERTRSHQSYGAISVSDTESDNV</sequence>
<evidence type="ECO:0000259" key="7">
    <source>
        <dbReference type="PROSITE" id="PS50850"/>
    </source>
</evidence>
<dbReference type="Pfam" id="PF07690">
    <property type="entry name" value="MFS_1"/>
    <property type="match status" value="1"/>
</dbReference>
<feature type="transmembrane region" description="Helical" evidence="6">
    <location>
        <begin position="551"/>
        <end position="569"/>
    </location>
</feature>
<reference evidence="8" key="1">
    <citation type="submission" date="2023-06" db="EMBL/GenBank/DDBJ databases">
        <title>Genome-scale phylogeny and comparative genomics of the fungal order Sordariales.</title>
        <authorList>
            <consortium name="Lawrence Berkeley National Laboratory"/>
            <person name="Hensen N."/>
            <person name="Bonometti L."/>
            <person name="Westerberg I."/>
            <person name="Brannstrom I.O."/>
            <person name="Guillou S."/>
            <person name="Cros-Aarteil S."/>
            <person name="Calhoun S."/>
            <person name="Haridas S."/>
            <person name="Kuo A."/>
            <person name="Mondo S."/>
            <person name="Pangilinan J."/>
            <person name="Riley R."/>
            <person name="Labutti K."/>
            <person name="Andreopoulos B."/>
            <person name="Lipzen A."/>
            <person name="Chen C."/>
            <person name="Yanf M."/>
            <person name="Daum C."/>
            <person name="Ng V."/>
            <person name="Clum A."/>
            <person name="Steindorff A."/>
            <person name="Ohm R."/>
            <person name="Martin F."/>
            <person name="Silar P."/>
            <person name="Natvig D."/>
            <person name="Lalanne C."/>
            <person name="Gautier V."/>
            <person name="Ament-Velasquez S.L."/>
            <person name="Kruys A."/>
            <person name="Hutchinson M.I."/>
            <person name="Powell A.J."/>
            <person name="Barry K."/>
            <person name="Miller A.N."/>
            <person name="Grigoriev I.V."/>
            <person name="Debuchy R."/>
            <person name="Gladieux P."/>
            <person name="Thoren M.H."/>
            <person name="Johannesson H."/>
        </authorList>
    </citation>
    <scope>NUCLEOTIDE SEQUENCE</scope>
    <source>
        <strain evidence="8">CBS 307.81</strain>
    </source>
</reference>
<dbReference type="InterPro" id="IPR036259">
    <property type="entry name" value="MFS_trans_sf"/>
</dbReference>